<dbReference type="Proteomes" id="UP000265515">
    <property type="component" value="Unassembled WGS sequence"/>
</dbReference>
<feature type="compositionally biased region" description="Polar residues" evidence="2">
    <location>
        <begin position="95"/>
        <end position="107"/>
    </location>
</feature>
<feature type="compositionally biased region" description="Basic and acidic residues" evidence="2">
    <location>
        <begin position="289"/>
        <end position="298"/>
    </location>
</feature>
<protein>
    <submittedName>
        <fullName evidence="3">Uncharacterized protein</fullName>
    </submittedName>
</protein>
<feature type="compositionally biased region" description="Acidic residues" evidence="2">
    <location>
        <begin position="77"/>
        <end position="87"/>
    </location>
</feature>
<keyword evidence="1" id="KW-0175">Coiled coil</keyword>
<evidence type="ECO:0000313" key="4">
    <source>
        <dbReference type="Proteomes" id="UP000265515"/>
    </source>
</evidence>
<gene>
    <name evidence="3" type="ORF">CBR_g45999</name>
</gene>
<accession>A0A388M034</accession>
<feature type="coiled-coil region" evidence="1">
    <location>
        <begin position="141"/>
        <end position="199"/>
    </location>
</feature>
<proteinExistence type="predicted"/>
<feature type="region of interest" description="Disordered" evidence="2">
    <location>
        <begin position="1"/>
        <end position="109"/>
    </location>
</feature>
<feature type="region of interest" description="Disordered" evidence="2">
    <location>
        <begin position="283"/>
        <end position="337"/>
    </location>
</feature>
<keyword evidence="4" id="KW-1185">Reference proteome</keyword>
<sequence length="337" mass="39635">MRSGKSTQVHSAKEQAKIDRLLAKKRKEEEEKVKKKEEGLKRKLQEERQQMEKEVQEKESAMKEKERMMMEELKAIEEEEEVEEEGEKLERRSGQQRQEQAESSQMGGIQMCQLEARDWLGQFGFREELPAESELEKEVFLKLLSEEHDEVEKRLLVEERRADLHNRMLLEKRKMFDEKKKMKEEGERLRKLLQEQKGKQVAVEERLTLLIDTLLDTNDQPVVLHQTVNKVEAQQREFVDIWNNFLNNASSQIDSQVRCYVELLDEALCQKLKDPAVLKQLKIGGGIGDRGDDGDNGDRKRKGVKKEKDGETKEARQKMKVKLPWTYNGNKEKNSFH</sequence>
<evidence type="ECO:0000313" key="3">
    <source>
        <dbReference type="EMBL" id="GBG87843.1"/>
    </source>
</evidence>
<reference evidence="3 4" key="1">
    <citation type="journal article" date="2018" name="Cell">
        <title>The Chara Genome: Secondary Complexity and Implications for Plant Terrestrialization.</title>
        <authorList>
            <person name="Nishiyama T."/>
            <person name="Sakayama H."/>
            <person name="Vries J.D."/>
            <person name="Buschmann H."/>
            <person name="Saint-Marcoux D."/>
            <person name="Ullrich K.K."/>
            <person name="Haas F.B."/>
            <person name="Vanderstraeten L."/>
            <person name="Becker D."/>
            <person name="Lang D."/>
            <person name="Vosolsobe S."/>
            <person name="Rombauts S."/>
            <person name="Wilhelmsson P.K.I."/>
            <person name="Janitza P."/>
            <person name="Kern R."/>
            <person name="Heyl A."/>
            <person name="Rumpler F."/>
            <person name="Villalobos L.I.A.C."/>
            <person name="Clay J.M."/>
            <person name="Skokan R."/>
            <person name="Toyoda A."/>
            <person name="Suzuki Y."/>
            <person name="Kagoshima H."/>
            <person name="Schijlen E."/>
            <person name="Tajeshwar N."/>
            <person name="Catarino B."/>
            <person name="Hetherington A.J."/>
            <person name="Saltykova A."/>
            <person name="Bonnot C."/>
            <person name="Breuninger H."/>
            <person name="Symeonidi A."/>
            <person name="Radhakrishnan G.V."/>
            <person name="Van Nieuwerburgh F."/>
            <person name="Deforce D."/>
            <person name="Chang C."/>
            <person name="Karol K.G."/>
            <person name="Hedrich R."/>
            <person name="Ulvskov P."/>
            <person name="Glockner G."/>
            <person name="Delwiche C.F."/>
            <person name="Petrasek J."/>
            <person name="Van de Peer Y."/>
            <person name="Friml J."/>
            <person name="Beilby M."/>
            <person name="Dolan L."/>
            <person name="Kohara Y."/>
            <person name="Sugano S."/>
            <person name="Fujiyama A."/>
            <person name="Delaux P.-M."/>
            <person name="Quint M."/>
            <person name="TheiBen G."/>
            <person name="Hagemann M."/>
            <person name="Harholt J."/>
            <person name="Dunand C."/>
            <person name="Zachgo S."/>
            <person name="Langdale J."/>
            <person name="Maumus F."/>
            <person name="Straeten D.V.D."/>
            <person name="Gould S.B."/>
            <person name="Rensing S.A."/>
        </authorList>
    </citation>
    <scope>NUCLEOTIDE SEQUENCE [LARGE SCALE GENOMIC DNA]</scope>
    <source>
        <strain evidence="3 4">S276</strain>
    </source>
</reference>
<dbReference type="Gramene" id="GBG87843">
    <property type="protein sequence ID" value="GBG87843"/>
    <property type="gene ID" value="CBR_g45999"/>
</dbReference>
<feature type="compositionally biased region" description="Basic and acidic residues" evidence="2">
    <location>
        <begin position="306"/>
        <end position="317"/>
    </location>
</feature>
<comment type="caution">
    <text evidence="3">The sequence shown here is derived from an EMBL/GenBank/DDBJ whole genome shotgun (WGS) entry which is preliminary data.</text>
</comment>
<dbReference type="EMBL" id="BFEA01000635">
    <property type="protein sequence ID" value="GBG87843.1"/>
    <property type="molecule type" value="Genomic_DNA"/>
</dbReference>
<feature type="compositionally biased region" description="Basic and acidic residues" evidence="2">
    <location>
        <begin position="11"/>
        <end position="76"/>
    </location>
</feature>
<evidence type="ECO:0000256" key="1">
    <source>
        <dbReference type="SAM" id="Coils"/>
    </source>
</evidence>
<dbReference type="AlphaFoldDB" id="A0A388M034"/>
<organism evidence="3 4">
    <name type="scientific">Chara braunii</name>
    <name type="common">Braun's stonewort</name>
    <dbReference type="NCBI Taxonomy" id="69332"/>
    <lineage>
        <taxon>Eukaryota</taxon>
        <taxon>Viridiplantae</taxon>
        <taxon>Streptophyta</taxon>
        <taxon>Charophyceae</taxon>
        <taxon>Charales</taxon>
        <taxon>Characeae</taxon>
        <taxon>Chara</taxon>
    </lineage>
</organism>
<name>A0A388M034_CHABU</name>
<feature type="compositionally biased region" description="Polar residues" evidence="2">
    <location>
        <begin position="1"/>
        <end position="10"/>
    </location>
</feature>
<evidence type="ECO:0000256" key="2">
    <source>
        <dbReference type="SAM" id="MobiDB-lite"/>
    </source>
</evidence>